<reference evidence="2 3" key="1">
    <citation type="journal article" date="2019" name="Int. J. Syst. Evol. Microbiol.">
        <title>The Global Catalogue of Microorganisms (GCM) 10K type strain sequencing project: providing services to taxonomists for standard genome sequencing and annotation.</title>
        <authorList>
            <consortium name="The Broad Institute Genomics Platform"/>
            <consortium name="The Broad Institute Genome Sequencing Center for Infectious Disease"/>
            <person name="Wu L."/>
            <person name="Ma J."/>
        </authorList>
    </citation>
    <scope>NUCLEOTIDE SEQUENCE [LARGE SCALE GENOMIC DNA]</scope>
    <source>
        <strain evidence="2 3">JCM 16117</strain>
    </source>
</reference>
<evidence type="ECO:0000313" key="3">
    <source>
        <dbReference type="Proteomes" id="UP001500929"/>
    </source>
</evidence>
<protein>
    <recommendedName>
        <fullName evidence="1">YbaK/aminoacyl-tRNA synthetase-associated domain-containing protein</fullName>
    </recommendedName>
</protein>
<dbReference type="InterPro" id="IPR007214">
    <property type="entry name" value="YbaK/aa-tRNA-synth-assoc-dom"/>
</dbReference>
<dbReference type="PANTHER" id="PTHR30411">
    <property type="entry name" value="CYTOPLASMIC PROTEIN"/>
    <property type="match status" value="1"/>
</dbReference>
<dbReference type="Proteomes" id="UP001500929">
    <property type="component" value="Unassembled WGS sequence"/>
</dbReference>
<dbReference type="Pfam" id="PF04073">
    <property type="entry name" value="tRNA_edit"/>
    <property type="match status" value="1"/>
</dbReference>
<organism evidence="2 3">
    <name type="scientific">Herbiconiux moechotypicola</name>
    <dbReference type="NCBI Taxonomy" id="637393"/>
    <lineage>
        <taxon>Bacteria</taxon>
        <taxon>Bacillati</taxon>
        <taxon>Actinomycetota</taxon>
        <taxon>Actinomycetes</taxon>
        <taxon>Micrococcales</taxon>
        <taxon>Microbacteriaceae</taxon>
        <taxon>Herbiconiux</taxon>
    </lineage>
</organism>
<feature type="domain" description="YbaK/aminoacyl-tRNA synthetase-associated" evidence="1">
    <location>
        <begin position="65"/>
        <end position="182"/>
    </location>
</feature>
<proteinExistence type="predicted"/>
<dbReference type="InterPro" id="IPR036754">
    <property type="entry name" value="YbaK/aa-tRNA-synt-asso_dom_sf"/>
</dbReference>
<dbReference type="CDD" id="cd04332">
    <property type="entry name" value="YbaK_like"/>
    <property type="match status" value="1"/>
</dbReference>
<dbReference type="Gene3D" id="3.90.960.10">
    <property type="entry name" value="YbaK/aminoacyl-tRNA synthetase-associated domain"/>
    <property type="match status" value="1"/>
</dbReference>
<evidence type="ECO:0000313" key="2">
    <source>
        <dbReference type="EMBL" id="GAA2222535.1"/>
    </source>
</evidence>
<accession>A0ABN3D701</accession>
<dbReference type="EMBL" id="BAAAQY010000001">
    <property type="protein sequence ID" value="GAA2222535.1"/>
    <property type="molecule type" value="Genomic_DNA"/>
</dbReference>
<comment type="caution">
    <text evidence="2">The sequence shown here is derived from an EMBL/GenBank/DDBJ whole genome shotgun (WGS) entry which is preliminary data.</text>
</comment>
<evidence type="ECO:0000259" key="1">
    <source>
        <dbReference type="Pfam" id="PF04073"/>
    </source>
</evidence>
<name>A0ABN3D701_9MICO</name>
<sequence>MWWEWTSGQFFQTDAMSVSFTGILWTRIRFSASVEDEMDETLTGIQRVRADASARGLDVEIVERPAAGSLEAAAALLGLEPADIMKSLVVKRHDGEFLFALIPGDRQISWPKLRAVVGVNRLAMPHQDVALDATGYERGTITPLGSTTAWPVFQDASFAGRRVAMGAGAHGHSAFVLADDLAGALGATVADISDPIPPRP</sequence>
<gene>
    <name evidence="2" type="ORF">GCM10009851_01670</name>
</gene>
<keyword evidence="3" id="KW-1185">Reference proteome</keyword>
<dbReference type="PANTHER" id="PTHR30411:SF1">
    <property type="entry name" value="CYTOPLASMIC PROTEIN"/>
    <property type="match status" value="1"/>
</dbReference>
<dbReference type="SUPFAM" id="SSF55826">
    <property type="entry name" value="YbaK/ProRS associated domain"/>
    <property type="match status" value="1"/>
</dbReference>